<dbReference type="AlphaFoldDB" id="X1GFB1"/>
<comment type="caution">
    <text evidence="1">The sequence shown here is derived from an EMBL/GenBank/DDBJ whole genome shotgun (WGS) entry which is preliminary data.</text>
</comment>
<evidence type="ECO:0000313" key="1">
    <source>
        <dbReference type="EMBL" id="GAH55907.1"/>
    </source>
</evidence>
<proteinExistence type="predicted"/>
<protein>
    <recommendedName>
        <fullName evidence="2">Apea-like HEPN domain-containing protein</fullName>
    </recommendedName>
</protein>
<name>X1GFB1_9ZZZZ</name>
<organism evidence="1">
    <name type="scientific">marine sediment metagenome</name>
    <dbReference type="NCBI Taxonomy" id="412755"/>
    <lineage>
        <taxon>unclassified sequences</taxon>
        <taxon>metagenomes</taxon>
        <taxon>ecological metagenomes</taxon>
    </lineage>
</organism>
<accession>X1GFB1</accession>
<reference evidence="1" key="1">
    <citation type="journal article" date="2014" name="Front. Microbiol.">
        <title>High frequency of phylogenetically diverse reductive dehalogenase-homologous genes in deep subseafloor sedimentary metagenomes.</title>
        <authorList>
            <person name="Kawai M."/>
            <person name="Futagami T."/>
            <person name="Toyoda A."/>
            <person name="Takaki Y."/>
            <person name="Nishi S."/>
            <person name="Hori S."/>
            <person name="Arai W."/>
            <person name="Tsubouchi T."/>
            <person name="Morono Y."/>
            <person name="Uchiyama I."/>
            <person name="Ito T."/>
            <person name="Fujiyama A."/>
            <person name="Inagaki F."/>
            <person name="Takami H."/>
        </authorList>
    </citation>
    <scope>NUCLEOTIDE SEQUENCE</scope>
    <source>
        <strain evidence="1">Expedition CK06-06</strain>
    </source>
</reference>
<gene>
    <name evidence="1" type="ORF">S03H2_28330</name>
</gene>
<dbReference type="EMBL" id="BARU01017063">
    <property type="protein sequence ID" value="GAH55907.1"/>
    <property type="molecule type" value="Genomic_DNA"/>
</dbReference>
<sequence length="89" mass="9954">MLGKTPEERQTVFKELKTAYRERSNIVHGGAVKEAVKIGGDKIKFNEFVEKVEQRLRAAIKESLALSETQSESKVIKDLDDKIVGGHSL</sequence>
<evidence type="ECO:0008006" key="2">
    <source>
        <dbReference type="Google" id="ProtNLM"/>
    </source>
</evidence>